<gene>
    <name evidence="1" type="ORF">Amon02_001344500</name>
</gene>
<proteinExistence type="predicted"/>
<reference evidence="1" key="1">
    <citation type="submission" date="2023-04" db="EMBL/GenBank/DDBJ databases">
        <title>Ambrosiozyma monospora NBRC 10751.</title>
        <authorList>
            <person name="Ichikawa N."/>
            <person name="Sato H."/>
            <person name="Tonouchi N."/>
        </authorList>
    </citation>
    <scope>NUCLEOTIDE SEQUENCE</scope>
    <source>
        <strain evidence="1">NBRC 10751</strain>
    </source>
</reference>
<dbReference type="EMBL" id="BSXS01018654">
    <property type="protein sequence ID" value="GMF14284.1"/>
    <property type="molecule type" value="Genomic_DNA"/>
</dbReference>
<evidence type="ECO:0000313" key="2">
    <source>
        <dbReference type="Proteomes" id="UP001165064"/>
    </source>
</evidence>
<evidence type="ECO:0000313" key="1">
    <source>
        <dbReference type="EMBL" id="GMF14284.1"/>
    </source>
</evidence>
<dbReference type="Proteomes" id="UP001165064">
    <property type="component" value="Unassembled WGS sequence"/>
</dbReference>
<accession>A0ACB5UE08</accession>
<protein>
    <submittedName>
        <fullName evidence="1">Unnamed protein product</fullName>
    </submittedName>
</protein>
<name>A0ACB5UE08_AMBMO</name>
<keyword evidence="2" id="KW-1185">Reference proteome</keyword>
<organism evidence="1 2">
    <name type="scientific">Ambrosiozyma monospora</name>
    <name type="common">Yeast</name>
    <name type="synonym">Endomycopsis monosporus</name>
    <dbReference type="NCBI Taxonomy" id="43982"/>
    <lineage>
        <taxon>Eukaryota</taxon>
        <taxon>Fungi</taxon>
        <taxon>Dikarya</taxon>
        <taxon>Ascomycota</taxon>
        <taxon>Saccharomycotina</taxon>
        <taxon>Pichiomycetes</taxon>
        <taxon>Pichiales</taxon>
        <taxon>Pichiaceae</taxon>
        <taxon>Ambrosiozyma</taxon>
    </lineage>
</organism>
<sequence length="120" mass="13840">MSATPPPPPVLVAQPEDMKKQVDRTCGLRPKLEDPKDFYSWFKTFQFDLKLLGLTNIAEAAVKPETNLSEHHDKFLEKGDDEKFIREYMINTIKLKKVDTYDGSLPVKETLYTDLQRSHA</sequence>
<comment type="caution">
    <text evidence="1">The sequence shown here is derived from an EMBL/GenBank/DDBJ whole genome shotgun (WGS) entry which is preliminary data.</text>
</comment>